<keyword evidence="2" id="KW-1185">Reference proteome</keyword>
<dbReference type="OrthoDB" id="7507855at2"/>
<sequence>MVESYGALVGWAHHDAGDRIMLRLESVQSSEAAKKHDPDLFRFLMTKQQAAILGNYLVRLSGQSPAVPKKRRWFRRFLG</sequence>
<name>A0A0A7PRV0_9SPHN</name>
<proteinExistence type="predicted"/>
<reference evidence="1 2" key="1">
    <citation type="journal article" date="2015" name="Int. J. Syst. Evol. Microbiol.">
        <title>Description of Sphingopyxis fribergensis sp. nov. - a soil bacterium with the ability to degrade styrene and phenylacetic acid.</title>
        <authorList>
            <person name="Oelschlagel M."/>
            <person name="Ruckert C."/>
            <person name="Kalinowski J."/>
            <person name="Schmidt G."/>
            <person name="Schlomann M."/>
            <person name="Tischler D."/>
        </authorList>
    </citation>
    <scope>NUCLEOTIDE SEQUENCE [LARGE SCALE GENOMIC DNA]</scope>
    <source>
        <strain evidence="1 2">Kp5.2</strain>
    </source>
</reference>
<dbReference type="KEGG" id="sphk:SKP52_19245"/>
<organism evidence="1 2">
    <name type="scientific">Sphingopyxis fribergensis</name>
    <dbReference type="NCBI Taxonomy" id="1515612"/>
    <lineage>
        <taxon>Bacteria</taxon>
        <taxon>Pseudomonadati</taxon>
        <taxon>Pseudomonadota</taxon>
        <taxon>Alphaproteobacteria</taxon>
        <taxon>Sphingomonadales</taxon>
        <taxon>Sphingomonadaceae</taxon>
        <taxon>Sphingopyxis</taxon>
    </lineage>
</organism>
<dbReference type="Proteomes" id="UP000030907">
    <property type="component" value="Chromosome"/>
</dbReference>
<dbReference type="HOGENOM" id="CLU_2604241_0_0_5"/>
<dbReference type="AlphaFoldDB" id="A0A0A7PRV0"/>
<gene>
    <name evidence="1" type="ORF">SKP52_19245</name>
</gene>
<evidence type="ECO:0000313" key="1">
    <source>
        <dbReference type="EMBL" id="AJA10717.1"/>
    </source>
</evidence>
<dbReference type="RefSeq" id="WP_039577495.1">
    <property type="nucleotide sequence ID" value="NZ_CP009122.1"/>
</dbReference>
<protein>
    <submittedName>
        <fullName evidence="1">Uncharacterized protein</fullName>
    </submittedName>
</protein>
<dbReference type="EMBL" id="CP009122">
    <property type="protein sequence ID" value="AJA10717.1"/>
    <property type="molecule type" value="Genomic_DNA"/>
</dbReference>
<evidence type="ECO:0000313" key="2">
    <source>
        <dbReference type="Proteomes" id="UP000030907"/>
    </source>
</evidence>
<accession>A0A0A7PRV0</accession>